<dbReference type="InterPro" id="IPR050407">
    <property type="entry name" value="Geranylgeranyl_reductase"/>
</dbReference>
<dbReference type="Pfam" id="PF01494">
    <property type="entry name" value="FAD_binding_3"/>
    <property type="match status" value="1"/>
</dbReference>
<dbReference type="InterPro" id="IPR011777">
    <property type="entry name" value="Geranylgeranyl_Rdtase_fam"/>
</dbReference>
<dbReference type="EMBL" id="CP000514">
    <property type="protein sequence ID" value="ABM20552.1"/>
    <property type="molecule type" value="Genomic_DNA"/>
</dbReference>
<gene>
    <name evidence="4" type="ordered locus">Maqu_3481</name>
</gene>
<dbReference type="InterPro" id="IPR036188">
    <property type="entry name" value="FAD/NAD-bd_sf"/>
</dbReference>
<dbReference type="PRINTS" id="PR00420">
    <property type="entry name" value="RNGMNOXGNASE"/>
</dbReference>
<comment type="similarity">
    <text evidence="1">Belongs to the CbrA family.</text>
</comment>
<dbReference type="GO" id="GO:0071949">
    <property type="term" value="F:FAD binding"/>
    <property type="evidence" value="ECO:0007669"/>
    <property type="project" value="InterPro"/>
</dbReference>
<dbReference type="InterPro" id="IPR002938">
    <property type="entry name" value="FAD-bd"/>
</dbReference>
<evidence type="ECO:0000259" key="3">
    <source>
        <dbReference type="Pfam" id="PF01494"/>
    </source>
</evidence>
<dbReference type="PANTHER" id="PTHR42685">
    <property type="entry name" value="GERANYLGERANYL DIPHOSPHATE REDUCTASE"/>
    <property type="match status" value="1"/>
</dbReference>
<proteinExistence type="inferred from homology"/>
<sequence length="374" mass="41488">MEYYDIIIVGAGPAGSTLARALEDSGKRVLIIDKQAFPRDKTCAGWVTPAVMASLDIDPGKYSVGRTLQPIRRFRIGMMGQSAVENDHGDIVSYGIRRCEFDDYLLDRAECEKQLATAVKSINRNNGNWVINDQWQAPLLVGAGGHFCPVARLLGDGPGKHETVVAAKEVEFEMTPEQARACEARGDTPELWFCRDLKGYAWVFRKGSYLNIGLGREDNHRLSDHLEAFVEEMKQSGRIPSDLPGRFKGHAYLLYAHANRPLVDDGVLLIGDAAGLAYTQSGEGIRPAIESALMAANVIKAAPDYSALSLQSYGERIAERFGTRATDQQPGFEVPEWLKQPIASTLMRSHWFTRKVVTEKWFLHQEVPPLEVAV</sequence>
<accession>A1U6D3</accession>
<feature type="domain" description="FAD-binding" evidence="3">
    <location>
        <begin position="4"/>
        <end position="55"/>
    </location>
</feature>
<dbReference type="AlphaFoldDB" id="A1U6D3"/>
<dbReference type="SUPFAM" id="SSF51905">
    <property type="entry name" value="FAD/NAD(P)-binding domain"/>
    <property type="match status" value="1"/>
</dbReference>
<dbReference type="OrthoDB" id="103324at2"/>
<dbReference type="STRING" id="351348.Maqu_3481"/>
<reference evidence="5" key="1">
    <citation type="journal article" date="2011" name="Appl. Environ. Microbiol.">
        <title>Genomic potential of Marinobacter aquaeolei, a biogeochemical 'opportunitroph'.</title>
        <authorList>
            <person name="Singer E."/>
            <person name="Webb E.A."/>
            <person name="Nelson W.C."/>
            <person name="Heidelberg J.F."/>
            <person name="Ivanova N."/>
            <person name="Pati A."/>
            <person name="Edwards K.J."/>
        </authorList>
    </citation>
    <scope>NUCLEOTIDE SEQUENCE [LARGE SCALE GENOMIC DNA]</scope>
    <source>
        <strain evidence="5">ATCC 700491 / DSM 11845 / VT8</strain>
    </source>
</reference>
<dbReference type="Gene3D" id="3.50.50.60">
    <property type="entry name" value="FAD/NAD(P)-binding domain"/>
    <property type="match status" value="1"/>
</dbReference>
<evidence type="ECO:0000256" key="1">
    <source>
        <dbReference type="ARBA" id="ARBA00038079"/>
    </source>
</evidence>
<dbReference type="PANTHER" id="PTHR42685:SF22">
    <property type="entry name" value="CONDITIONED MEDIUM FACTOR RECEPTOR 1"/>
    <property type="match status" value="1"/>
</dbReference>
<protein>
    <recommendedName>
        <fullName evidence="2">Protein CbrA</fullName>
    </recommendedName>
</protein>
<evidence type="ECO:0000313" key="4">
    <source>
        <dbReference type="EMBL" id="ABM20552.1"/>
    </source>
</evidence>
<evidence type="ECO:0000256" key="2">
    <source>
        <dbReference type="ARBA" id="ARBA00040363"/>
    </source>
</evidence>
<dbReference type="KEGG" id="maq:Maqu_3481"/>
<dbReference type="NCBIfam" id="TIGR02032">
    <property type="entry name" value="GG-red-SF"/>
    <property type="match status" value="1"/>
</dbReference>
<evidence type="ECO:0000313" key="5">
    <source>
        <dbReference type="Proteomes" id="UP000000998"/>
    </source>
</evidence>
<organism evidence="4 5">
    <name type="scientific">Marinobacter nauticus (strain ATCC 700491 / DSM 11845 / VT8)</name>
    <name type="common">Marinobacter aquaeolei</name>
    <dbReference type="NCBI Taxonomy" id="351348"/>
    <lineage>
        <taxon>Bacteria</taxon>
        <taxon>Pseudomonadati</taxon>
        <taxon>Pseudomonadota</taxon>
        <taxon>Gammaproteobacteria</taxon>
        <taxon>Pseudomonadales</taxon>
        <taxon>Marinobacteraceae</taxon>
        <taxon>Marinobacter</taxon>
    </lineage>
</organism>
<name>A1U6D3_MARN8</name>
<dbReference type="HOGENOM" id="CLU_024648_5_2_6"/>
<dbReference type="RefSeq" id="WP_011786893.1">
    <property type="nucleotide sequence ID" value="NC_008740.1"/>
</dbReference>
<dbReference type="Proteomes" id="UP000000998">
    <property type="component" value="Chromosome"/>
</dbReference>
<dbReference type="eggNOG" id="COG0644">
    <property type="taxonomic scope" value="Bacteria"/>
</dbReference>
<dbReference type="GO" id="GO:0016628">
    <property type="term" value="F:oxidoreductase activity, acting on the CH-CH group of donors, NAD or NADP as acceptor"/>
    <property type="evidence" value="ECO:0007669"/>
    <property type="project" value="InterPro"/>
</dbReference>